<dbReference type="Proteomes" id="UP000219036">
    <property type="component" value="Unassembled WGS sequence"/>
</dbReference>
<feature type="coiled-coil region" evidence="1">
    <location>
        <begin position="20"/>
        <end position="70"/>
    </location>
</feature>
<dbReference type="Pfam" id="PF09969">
    <property type="entry name" value="DUF2203"/>
    <property type="match status" value="1"/>
</dbReference>
<dbReference type="EMBL" id="OBEI01000008">
    <property type="protein sequence ID" value="SNZ09900.1"/>
    <property type="molecule type" value="Genomic_DNA"/>
</dbReference>
<evidence type="ECO:0000313" key="3">
    <source>
        <dbReference type="Proteomes" id="UP000219036"/>
    </source>
</evidence>
<dbReference type="RefSeq" id="WP_097000815.1">
    <property type="nucleotide sequence ID" value="NZ_OBEI01000008.1"/>
</dbReference>
<proteinExistence type="predicted"/>
<organism evidence="2 3">
    <name type="scientific">Persephonella hydrogeniphila</name>
    <dbReference type="NCBI Taxonomy" id="198703"/>
    <lineage>
        <taxon>Bacteria</taxon>
        <taxon>Pseudomonadati</taxon>
        <taxon>Aquificota</taxon>
        <taxon>Aquificia</taxon>
        <taxon>Aquificales</taxon>
        <taxon>Hydrogenothermaceae</taxon>
        <taxon>Persephonella</taxon>
    </lineage>
</organism>
<evidence type="ECO:0008006" key="4">
    <source>
        <dbReference type="Google" id="ProtNLM"/>
    </source>
</evidence>
<sequence>MKYFTLSEANNILPQIKLLVDEIKEKREKLYKVIDSYEDEIEGNNDELEIMFLKTEINETNEEINELIEIIESFGTYVKGIDPFLVDFPALHNGEEIFLCWREGESCIEYWHRVSEGYAGRKHVSLLEEKIIPDEKNRTGI</sequence>
<evidence type="ECO:0000313" key="2">
    <source>
        <dbReference type="EMBL" id="SNZ09900.1"/>
    </source>
</evidence>
<dbReference type="OrthoDB" id="9802910at2"/>
<dbReference type="InterPro" id="IPR018699">
    <property type="entry name" value="DUF2203"/>
</dbReference>
<dbReference type="PIRSF" id="PIRSF016498">
    <property type="entry name" value="UCP016498"/>
    <property type="match status" value="1"/>
</dbReference>
<keyword evidence="1" id="KW-0175">Coiled coil</keyword>
<dbReference type="AlphaFoldDB" id="A0A285NK77"/>
<keyword evidence="3" id="KW-1185">Reference proteome</keyword>
<name>A0A285NK77_9AQUI</name>
<gene>
    <name evidence="2" type="ORF">SAMN06265182_1654</name>
</gene>
<evidence type="ECO:0000256" key="1">
    <source>
        <dbReference type="SAM" id="Coils"/>
    </source>
</evidence>
<protein>
    <recommendedName>
        <fullName evidence="4">DUF2203 domain-containing protein</fullName>
    </recommendedName>
</protein>
<accession>A0A285NK77</accession>
<reference evidence="3" key="1">
    <citation type="submission" date="2017-09" db="EMBL/GenBank/DDBJ databases">
        <authorList>
            <person name="Varghese N."/>
            <person name="Submissions S."/>
        </authorList>
    </citation>
    <scope>NUCLEOTIDE SEQUENCE [LARGE SCALE GENOMIC DNA]</scope>
    <source>
        <strain evidence="3">DSM 15103</strain>
    </source>
</reference>